<feature type="region of interest" description="Disordered" evidence="1">
    <location>
        <begin position="2143"/>
        <end position="2184"/>
    </location>
</feature>
<reference evidence="3" key="1">
    <citation type="journal article" date="2021" name="Microbiol. Resour. Announc.">
        <title>LGAAP: Leishmaniinae Genome Assembly and Annotation Pipeline.</title>
        <authorList>
            <person name="Almutairi H."/>
            <person name="Urbaniak M.D."/>
            <person name="Bates M.D."/>
            <person name="Jariyapan N."/>
            <person name="Kwakye-Nuako G."/>
            <person name="Thomaz-Soccol V."/>
            <person name="Al-Salem W.S."/>
            <person name="Dillon R.J."/>
            <person name="Bates P.A."/>
            <person name="Gatherer D."/>
        </authorList>
    </citation>
    <scope>NUCLEOTIDE SEQUENCE [LARGE SCALE GENOMIC DNA]</scope>
</reference>
<evidence type="ECO:0000313" key="2">
    <source>
        <dbReference type="EMBL" id="KAG5482897.1"/>
    </source>
</evidence>
<name>A0A836HB43_9TRYP</name>
<sequence>MPAASPSHPSSPPLSSSGETAAVRPYDLDTVFLSKTVVSLDDVFAHSVNGPFDVSPMYTPKQQCTEQQQKLQEAAATTPAHMRLTSLPFSGGSAPYTSSSPKLATRRASTRAAGLRPNAVVRGADGQWRAVSPDRGAPTTASASSACWKPPSQEARARMQLVPLDSYHFLLTYRDVDSAGQLRKSCDKRTETTTVERLAASSPGRRPPRSGICVVRRLEGEQRHATRASSASMAAPMGAASATYPTLSRVARGLPLDAFDGWVRDYTVYGLSCNEAVLHAAWEDKTRERAFALPTDVIAVVGESTAAVHEAVGGDGSREARSLCRRGGSLGEHVDSVGIAVPRAGNNGGVAIDEGAAADGMEEATCVSADAVRAAKASPSLDRLHCSSTTTSSLAAASTPSPFTERNRERSGEVAARGAEEGGGGAAEPFSAALASAAAPQHQQAFLLWEEERQRAERAAAQLRHRFLVSDSAQHAIWALEVRLPSMEVRAVAPAELYTPEVWQSTEEVSSAARHGEEDGTDVLAARHAAGTHEEPAVAPSPGIAFPRKKPAYTSTHDHAAASGHRGSAKSSPDTDASGPRSPSPAEPSTTTHAGAADSPGDSRPYGNAARRCSTSVETHYGGGASCSTQRCRRSVSSASPSLAMAEAVPTPLMGGSRGFVDGHFSVARFHSPGALCWRIEDDEDDDKGPLAGGGGGSDDGVDGGVLAASRDHEGRGQAPTRHFRVGPVSYLRRRRCCSVLFISDMGNCAIRYANFHNHLVRTITGVDGVPGYRDGSCVSSLLRGATALAWCSAGLLFTDGANSVLRLITGIRKRRTQEPERESGEGTAGADAGAASARCAAAPSGSEMPTVGEPEVRQQTPSAPEQPGSAENKPADHSLSSTLLATATESEGGALQTPPLEPSSSSPPSATPQGMRPSSLWKGAGTALAMPRVWTLAGCTRDTDVDQCTGADASLASYVDCAVPSRARFGYISDMALWTDATGDTQVLLVDQTHHALRILDARGGVSTYVGPADYEMAGVDLTSATITPAVDSLPRGLVYPCCLAVGALIKERSPTLLSATTTTAAAAATSTMITPQPYLYSSSPLLFTASAVTGTVSVLLPVSQRSAPTPWNVLENQHRGNATENCEVEGEARNGDKDGASVLAAIRGALELGVATEGRRSIGEVATPSLKHVVVGWAADEAGGGKAESAQQALQYLRLRFPWLLTPSVPPLSPRLVAGCSCHVSGKRRGAAAAASAPASEAVGLHCHSASSRKGVGAPLSVLHVCGDGKPAKSPATSTAAVRAVQQRLLFQSPPRCPPIITGRSTSACTNALTVAAVKTVAALSLKPSLLSMPPPHMVEVLHGAPLNDDAGGDGAAVSHRRVPCAGSSSPSRAALPLRSDGDPKIREGQDSSRQSSSSSSHLQLEDGEDKVQSGHGSHRRGGRAAERRLAPPMESVSRSPSGNSSPEQQPVGLATNPPVLPSSTYAGRFQDEAPEQRQKRLRSTLEVPIRTRPSGAPRALHRQAQEEGDEYDGSPSQGRQPEDCKSSSRSPHGRTTSPSNRSGRGSPPLTPRAMAAHQLMQRHRTSRSSTAPHMASAEGRPLGSTERENVAFTDGRDDAAPWPQTQQQDGSQGRTARTEPLTASNASDRRNLPPCHADRQLLGAYDAAVRRLFCVYDYLATKTVTTSMTATAGAAPVAAGATSVSGGANPRTTSAGSRRSSAPTLWAMRQSRQVEQYTMSFTAFFRFVVLTGYADYLAELAEAAVTAAAATDAHTVARDGSVPSLASLLCRLSQVPPRQSSCRRGGAGARHKGSSAPAASSRALGGVASAGAPSSLSHARPSTSSDVLVVPLAATDARAITAVLYACGVQRRGYHTVTQMDFQSFRRAALLLYTWARTARCAETAKQSEAAGSDGAHSRRCSARRNAPRRNGADAATYAYVDTVPSLDALTSEEVVAAYSAVYERAVCCIPALAMSFGPGGSMRASHGAPSPLSAVNAGSSGATPLRRRHYKEAMGSRRCGGGVGDTAGGVDDVITPPVSPITTTEAADDVSCLVIDGDDALKVREAVAGEAPWAAQNSDDADALFPPWVLTPHETFALDELLRLLQRNESTLRQLFEAYSVPITLHRSPQYEAPLSAALAAASNACSLPLSSPDISRDLGDGGRAMAQQPRHGPVSPPATTRLDASPAVARSPVGKHRNRHAVGSACTTRPAMPVPATAAALDVVHGAAVLSSVSTSQQDLSWKVQQIYTMSALENQEAYERTSQVLHVMTFKLFIELWRTLDVFPSLTRMGAMQQAFSDALTTPMLRGLASAPRGDADAPLQPQAQPPSSSPTPSAALLSRRTVAQLCTHGGLPYACFVESFVRVALTVFSHSVDRTAYPTATAKTAGLMRWCNKQVALGLAAKRVQQQQRLSATVAGVHASSSRLYMTPTGASSVSALAARAPRAVGFFPHQLRLFCVPSASRSSAAPPKTG</sequence>
<evidence type="ECO:0000256" key="1">
    <source>
        <dbReference type="SAM" id="MobiDB-lite"/>
    </source>
</evidence>
<organism evidence="2 3">
    <name type="scientific">Leishmania martiniquensis</name>
    <dbReference type="NCBI Taxonomy" id="1580590"/>
    <lineage>
        <taxon>Eukaryota</taxon>
        <taxon>Discoba</taxon>
        <taxon>Euglenozoa</taxon>
        <taxon>Kinetoplastea</taxon>
        <taxon>Metakinetoplastina</taxon>
        <taxon>Trypanosomatida</taxon>
        <taxon>Trypanosomatidae</taxon>
        <taxon>Leishmaniinae</taxon>
        <taxon>Leishmania</taxon>
    </lineage>
</organism>
<feature type="region of interest" description="Disordered" evidence="1">
    <location>
        <begin position="1890"/>
        <end position="1911"/>
    </location>
</feature>
<reference evidence="3" key="2">
    <citation type="journal article" date="2021" name="Sci. Data">
        <title>Chromosome-scale genome sequencing, assembly and annotation of six genomes from subfamily Leishmaniinae.</title>
        <authorList>
            <person name="Almutairi H."/>
            <person name="Urbaniak M.D."/>
            <person name="Bates M.D."/>
            <person name="Jariyapan N."/>
            <person name="Kwakye-Nuako G."/>
            <person name="Thomaz Soccol V."/>
            <person name="Al-Salem W.S."/>
            <person name="Dillon R.J."/>
            <person name="Bates P.A."/>
            <person name="Gatherer D."/>
        </authorList>
    </citation>
    <scope>NUCLEOTIDE SEQUENCE [LARGE SCALE GENOMIC DNA]</scope>
</reference>
<feature type="compositionally biased region" description="Basic residues" evidence="1">
    <location>
        <begin position="1901"/>
        <end position="1911"/>
    </location>
</feature>
<evidence type="ECO:0000313" key="3">
    <source>
        <dbReference type="Proteomes" id="UP000673552"/>
    </source>
</evidence>
<feature type="compositionally biased region" description="Low complexity" evidence="1">
    <location>
        <begin position="1394"/>
        <end position="1403"/>
    </location>
</feature>
<feature type="compositionally biased region" description="Low complexity" evidence="1">
    <location>
        <begin position="1536"/>
        <end position="1550"/>
    </location>
</feature>
<comment type="caution">
    <text evidence="2">The sequence shown here is derived from an EMBL/GenBank/DDBJ whole genome shotgun (WGS) entry which is preliminary data.</text>
</comment>
<feature type="region of interest" description="Disordered" evidence="1">
    <location>
        <begin position="815"/>
        <end position="878"/>
    </location>
</feature>
<dbReference type="KEGG" id="lmat:92516844"/>
<dbReference type="EMBL" id="JAFEUZ010000015">
    <property type="protein sequence ID" value="KAG5482897.1"/>
    <property type="molecule type" value="Genomic_DNA"/>
</dbReference>
<feature type="region of interest" description="Disordered" evidence="1">
    <location>
        <begin position="1"/>
        <end position="20"/>
    </location>
</feature>
<feature type="region of interest" description="Disordered" evidence="1">
    <location>
        <begin position="1964"/>
        <end position="1988"/>
    </location>
</feature>
<gene>
    <name evidence="2" type="ORF">LSCM1_06933</name>
</gene>
<dbReference type="RefSeq" id="XP_067180003.1">
    <property type="nucleotide sequence ID" value="XM_067324332.1"/>
</dbReference>
<feature type="region of interest" description="Disordered" evidence="1">
    <location>
        <begin position="2297"/>
        <end position="2321"/>
    </location>
</feature>
<feature type="region of interest" description="Disordered" evidence="1">
    <location>
        <begin position="1344"/>
        <end position="1637"/>
    </location>
</feature>
<feature type="region of interest" description="Disordered" evidence="1">
    <location>
        <begin position="379"/>
        <end position="427"/>
    </location>
</feature>
<keyword evidence="3" id="KW-1185">Reference proteome</keyword>
<accession>A0A836HB43</accession>
<feature type="compositionally biased region" description="Low complexity" evidence="1">
    <location>
        <begin position="829"/>
        <end position="847"/>
    </location>
</feature>
<feature type="region of interest" description="Disordered" evidence="1">
    <location>
        <begin position="687"/>
        <end position="721"/>
    </location>
</feature>
<dbReference type="Proteomes" id="UP000673552">
    <property type="component" value="Unassembled WGS sequence"/>
</dbReference>
<feature type="compositionally biased region" description="Basic and acidic residues" evidence="1">
    <location>
        <begin position="1588"/>
        <end position="1602"/>
    </location>
</feature>
<feature type="compositionally biased region" description="Low complexity" evidence="1">
    <location>
        <begin position="1438"/>
        <end position="1448"/>
    </location>
</feature>
<feature type="region of interest" description="Disordered" evidence="1">
    <location>
        <begin position="1780"/>
        <end position="1803"/>
    </location>
</feature>
<dbReference type="OrthoDB" id="273823at2759"/>
<feature type="region of interest" description="Disordered" evidence="1">
    <location>
        <begin position="1683"/>
        <end position="1706"/>
    </location>
</feature>
<feature type="region of interest" description="Disordered" evidence="1">
    <location>
        <begin position="890"/>
        <end position="922"/>
    </location>
</feature>
<feature type="region of interest" description="Disordered" evidence="1">
    <location>
        <begin position="529"/>
        <end position="611"/>
    </location>
</feature>
<protein>
    <submittedName>
        <fullName evidence="2">Uncharacterized protein</fullName>
    </submittedName>
</protein>
<feature type="compositionally biased region" description="Basic and acidic residues" evidence="1">
    <location>
        <begin position="1382"/>
        <end position="1393"/>
    </location>
</feature>
<dbReference type="GeneID" id="92516844"/>
<feature type="compositionally biased region" description="Basic and acidic residues" evidence="1">
    <location>
        <begin position="1472"/>
        <end position="1481"/>
    </location>
</feature>
<proteinExistence type="predicted"/>
<feature type="compositionally biased region" description="Low complexity" evidence="1">
    <location>
        <begin position="387"/>
        <end position="402"/>
    </location>
</feature>
<feature type="region of interest" description="Disordered" evidence="1">
    <location>
        <begin position="129"/>
        <end position="149"/>
    </location>
</feature>
<feature type="compositionally biased region" description="Low complexity" evidence="1">
    <location>
        <begin position="1"/>
        <end position="17"/>
    </location>
</feature>
<feature type="compositionally biased region" description="Polar residues" evidence="1">
    <location>
        <begin position="1606"/>
        <end position="1629"/>
    </location>
</feature>